<comment type="caution">
    <text evidence="2">The sequence shown here is derived from an EMBL/GenBank/DDBJ whole genome shotgun (WGS) entry which is preliminary data.</text>
</comment>
<evidence type="ECO:0000313" key="3">
    <source>
        <dbReference type="Proteomes" id="UP000235388"/>
    </source>
</evidence>
<accession>A0A2N5UWV6</accession>
<feature type="compositionally biased region" description="Polar residues" evidence="1">
    <location>
        <begin position="126"/>
        <end position="145"/>
    </location>
</feature>
<organism evidence="2 3">
    <name type="scientific">Puccinia coronata f. sp. avenae</name>
    <dbReference type="NCBI Taxonomy" id="200324"/>
    <lineage>
        <taxon>Eukaryota</taxon>
        <taxon>Fungi</taxon>
        <taxon>Dikarya</taxon>
        <taxon>Basidiomycota</taxon>
        <taxon>Pucciniomycotina</taxon>
        <taxon>Pucciniomycetes</taxon>
        <taxon>Pucciniales</taxon>
        <taxon>Pucciniaceae</taxon>
        <taxon>Puccinia</taxon>
    </lineage>
</organism>
<dbReference type="EMBL" id="PGCJ01000160">
    <property type="protein sequence ID" value="PLW42251.1"/>
    <property type="molecule type" value="Genomic_DNA"/>
</dbReference>
<reference evidence="2 3" key="1">
    <citation type="submission" date="2017-11" db="EMBL/GenBank/DDBJ databases">
        <title>De novo assembly and phasing of dikaryotic genomes from two isolates of Puccinia coronata f. sp. avenae, the causal agent of oat crown rust.</title>
        <authorList>
            <person name="Miller M.E."/>
            <person name="Zhang Y."/>
            <person name="Omidvar V."/>
            <person name="Sperschneider J."/>
            <person name="Schwessinger B."/>
            <person name="Raley C."/>
            <person name="Palmer J.M."/>
            <person name="Garnica D."/>
            <person name="Upadhyaya N."/>
            <person name="Rathjen J."/>
            <person name="Taylor J.M."/>
            <person name="Park R.F."/>
            <person name="Dodds P.N."/>
            <person name="Hirsch C.D."/>
            <person name="Kianian S.F."/>
            <person name="Figueroa M."/>
        </authorList>
    </citation>
    <scope>NUCLEOTIDE SEQUENCE [LARGE SCALE GENOMIC DNA]</scope>
    <source>
        <strain evidence="2">12NC29</strain>
    </source>
</reference>
<feature type="compositionally biased region" description="Basic residues" evidence="1">
    <location>
        <begin position="114"/>
        <end position="123"/>
    </location>
</feature>
<gene>
    <name evidence="2" type="ORF">PCANC_12104</name>
</gene>
<dbReference type="AlphaFoldDB" id="A0A2N5UWV6"/>
<feature type="region of interest" description="Disordered" evidence="1">
    <location>
        <begin position="110"/>
        <end position="145"/>
    </location>
</feature>
<keyword evidence="3" id="KW-1185">Reference proteome</keyword>
<dbReference type="Proteomes" id="UP000235388">
    <property type="component" value="Unassembled WGS sequence"/>
</dbReference>
<feature type="region of interest" description="Disordered" evidence="1">
    <location>
        <begin position="217"/>
        <end position="238"/>
    </location>
</feature>
<evidence type="ECO:0000256" key="1">
    <source>
        <dbReference type="SAM" id="MobiDB-lite"/>
    </source>
</evidence>
<sequence>MSRKITSDCRGGVHTHCLQALHIITLDLRCDLAGHLISQSETSNPTTPHSSFPSVYIQMNQIDDLTFVCNYEAYNAGTTSSILPPHNFPEGTEVNPTVWTAIQDNRHVEEPKKTKTRIKKKKVATPSATAPISQEATEASNNMDVDQRARSSATLMPMTPQPAVRLVDALGRAANALPTITSESHLPTATPQQEKDWDQGLTPEERARQMELYRKDLNWPTTNGPQRPGGNNPVPPIDSLDKEAQIALVMLNTHYNSYVGANNCRQFAVTEMHLRQRISAQETL</sequence>
<evidence type="ECO:0000313" key="2">
    <source>
        <dbReference type="EMBL" id="PLW42251.1"/>
    </source>
</evidence>
<proteinExistence type="predicted"/>
<name>A0A2N5UWV6_9BASI</name>
<protein>
    <submittedName>
        <fullName evidence="2">Uncharacterized protein</fullName>
    </submittedName>
</protein>